<gene>
    <name evidence="2" type="ordered locus">NP_3744A</name>
</gene>
<sequence length="113" mass="11640">MVRLVAAARSPWAYIGLWLPVVTVVAFLLADFVGVVAVPSAVLAVTLAAALGWVVVGVGGSRTDPEFALRARGEQQPAAKANGRDSDRPLGTAVLVYLTATTGLGWLAVVTVV</sequence>
<dbReference type="KEGG" id="nph:NP_3744A"/>
<evidence type="ECO:0000313" key="2">
    <source>
        <dbReference type="EMBL" id="CAI49963.1"/>
    </source>
</evidence>
<dbReference type="HOGENOM" id="CLU_2127910_0_0_2"/>
<dbReference type="AlphaFoldDB" id="A0A1U7EXP6"/>
<keyword evidence="1" id="KW-0472">Membrane</keyword>
<keyword evidence="1" id="KW-0812">Transmembrane</keyword>
<dbReference type="Proteomes" id="UP000002698">
    <property type="component" value="Chromosome"/>
</dbReference>
<keyword evidence="3" id="KW-1185">Reference proteome</keyword>
<proteinExistence type="predicted"/>
<protein>
    <submittedName>
        <fullName evidence="2">Uncharacterized protein</fullName>
    </submittedName>
</protein>
<feature type="transmembrane region" description="Helical" evidence="1">
    <location>
        <begin position="36"/>
        <end position="60"/>
    </location>
</feature>
<dbReference type="EMBL" id="CR936257">
    <property type="protein sequence ID" value="CAI49963.1"/>
    <property type="molecule type" value="Genomic_DNA"/>
</dbReference>
<dbReference type="STRING" id="348780.NP_3744A"/>
<dbReference type="GeneID" id="3701853"/>
<dbReference type="RefSeq" id="WP_011323580.1">
    <property type="nucleotide sequence ID" value="NC_007426.1"/>
</dbReference>
<dbReference type="EnsemblBacteria" id="CAI49963">
    <property type="protein sequence ID" value="CAI49963"/>
    <property type="gene ID" value="NP_3744A"/>
</dbReference>
<name>A0A1U7EXP6_NATPD</name>
<feature type="transmembrane region" description="Helical" evidence="1">
    <location>
        <begin position="12"/>
        <end position="30"/>
    </location>
</feature>
<keyword evidence="1" id="KW-1133">Transmembrane helix</keyword>
<accession>A0A1U7EXP6</accession>
<feature type="transmembrane region" description="Helical" evidence="1">
    <location>
        <begin position="90"/>
        <end position="109"/>
    </location>
</feature>
<reference evidence="2 3" key="1">
    <citation type="journal article" date="2005" name="Genome Res.">
        <title>Living with two extremes: conclusions from the genome sequence of Natronomonas pharaonis.</title>
        <authorList>
            <person name="Falb M."/>
            <person name="Pfeiffer F."/>
            <person name="Palm P."/>
            <person name="Rodewald K."/>
            <person name="Hickmann V."/>
            <person name="Tittor J."/>
            <person name="Oesterhelt D."/>
        </authorList>
    </citation>
    <scope>NUCLEOTIDE SEQUENCE [LARGE SCALE GENOMIC DNA]</scope>
    <source>
        <strain evidence="3">ATCC 35678 / DSM 2160 / CIP 103997 / JCM 8858 / NBRC 14720 / NCIMB 2260 / Gabara</strain>
    </source>
</reference>
<organism evidence="2 3">
    <name type="scientific">Natronomonas pharaonis (strain ATCC 35678 / DSM 2160 / CIP 103997 / JCM 8858 / NBRC 14720 / NCIMB 2260 / Gabara)</name>
    <name type="common">Halobacterium pharaonis</name>
    <dbReference type="NCBI Taxonomy" id="348780"/>
    <lineage>
        <taxon>Archaea</taxon>
        <taxon>Methanobacteriati</taxon>
        <taxon>Methanobacteriota</taxon>
        <taxon>Stenosarchaea group</taxon>
        <taxon>Halobacteria</taxon>
        <taxon>Halobacteriales</taxon>
        <taxon>Natronomonadaceae</taxon>
        <taxon>Natronomonas</taxon>
    </lineage>
</organism>
<evidence type="ECO:0000313" key="3">
    <source>
        <dbReference type="Proteomes" id="UP000002698"/>
    </source>
</evidence>
<evidence type="ECO:0000256" key="1">
    <source>
        <dbReference type="SAM" id="Phobius"/>
    </source>
</evidence>